<dbReference type="SMART" id="SM00354">
    <property type="entry name" value="HTH_LACI"/>
    <property type="match status" value="1"/>
</dbReference>
<dbReference type="Gene3D" id="3.40.50.2300">
    <property type="match status" value="2"/>
</dbReference>
<keyword evidence="2" id="KW-0805">Transcription regulation</keyword>
<dbReference type="GO" id="GO:0000976">
    <property type="term" value="F:transcription cis-regulatory region binding"/>
    <property type="evidence" value="ECO:0007669"/>
    <property type="project" value="TreeGrafter"/>
</dbReference>
<feature type="domain" description="HTH lacI-type" evidence="5">
    <location>
        <begin position="6"/>
        <end position="60"/>
    </location>
</feature>
<accession>A0A840IGR3</accession>
<dbReference type="CDD" id="cd01392">
    <property type="entry name" value="HTH_LacI"/>
    <property type="match status" value="1"/>
</dbReference>
<dbReference type="InterPro" id="IPR046335">
    <property type="entry name" value="LacI/GalR-like_sensor"/>
</dbReference>
<dbReference type="SUPFAM" id="SSF47413">
    <property type="entry name" value="lambda repressor-like DNA-binding domains"/>
    <property type="match status" value="1"/>
</dbReference>
<keyword evidence="7" id="KW-1185">Reference proteome</keyword>
<keyword evidence="3" id="KW-0238">DNA-binding</keyword>
<name>A0A840IGR3_9ACTN</name>
<evidence type="ECO:0000313" key="7">
    <source>
        <dbReference type="Proteomes" id="UP000585272"/>
    </source>
</evidence>
<organism evidence="6 7">
    <name type="scientific">Conexibacter arvalis</name>
    <dbReference type="NCBI Taxonomy" id="912552"/>
    <lineage>
        <taxon>Bacteria</taxon>
        <taxon>Bacillati</taxon>
        <taxon>Actinomycetota</taxon>
        <taxon>Thermoleophilia</taxon>
        <taxon>Solirubrobacterales</taxon>
        <taxon>Conexibacteraceae</taxon>
        <taxon>Conexibacter</taxon>
    </lineage>
</organism>
<evidence type="ECO:0000313" key="6">
    <source>
        <dbReference type="EMBL" id="MBB4663264.1"/>
    </source>
</evidence>
<dbReference type="Pfam" id="PF13377">
    <property type="entry name" value="Peripla_BP_3"/>
    <property type="match status" value="1"/>
</dbReference>
<dbReference type="EMBL" id="JACHNU010000003">
    <property type="protein sequence ID" value="MBB4663264.1"/>
    <property type="molecule type" value="Genomic_DNA"/>
</dbReference>
<dbReference type="SUPFAM" id="SSF53822">
    <property type="entry name" value="Periplasmic binding protein-like I"/>
    <property type="match status" value="1"/>
</dbReference>
<keyword evidence="1" id="KW-0678">Repressor</keyword>
<protein>
    <submittedName>
        <fullName evidence="6">LacI family transcriptional regulator</fullName>
    </submittedName>
</protein>
<dbReference type="Pfam" id="PF00356">
    <property type="entry name" value="LacI"/>
    <property type="match status" value="1"/>
</dbReference>
<reference evidence="6 7" key="1">
    <citation type="submission" date="2020-08" db="EMBL/GenBank/DDBJ databases">
        <title>Genomic Encyclopedia of Archaeal and Bacterial Type Strains, Phase II (KMG-II): from individual species to whole genera.</title>
        <authorList>
            <person name="Goeker M."/>
        </authorList>
    </citation>
    <scope>NUCLEOTIDE SEQUENCE [LARGE SCALE GENOMIC DNA]</scope>
    <source>
        <strain evidence="6 7">DSM 23288</strain>
    </source>
</reference>
<dbReference type="InterPro" id="IPR028082">
    <property type="entry name" value="Peripla_BP_I"/>
</dbReference>
<dbReference type="PANTHER" id="PTHR30146">
    <property type="entry name" value="LACI-RELATED TRANSCRIPTIONAL REPRESSOR"/>
    <property type="match status" value="1"/>
</dbReference>
<evidence type="ECO:0000256" key="2">
    <source>
        <dbReference type="ARBA" id="ARBA00023015"/>
    </source>
</evidence>
<dbReference type="InterPro" id="IPR010982">
    <property type="entry name" value="Lambda_DNA-bd_dom_sf"/>
</dbReference>
<dbReference type="PROSITE" id="PS50932">
    <property type="entry name" value="HTH_LACI_2"/>
    <property type="match status" value="1"/>
</dbReference>
<evidence type="ECO:0000256" key="1">
    <source>
        <dbReference type="ARBA" id="ARBA00022491"/>
    </source>
</evidence>
<evidence type="ECO:0000256" key="4">
    <source>
        <dbReference type="ARBA" id="ARBA00023163"/>
    </source>
</evidence>
<proteinExistence type="predicted"/>
<dbReference type="GO" id="GO:0003700">
    <property type="term" value="F:DNA-binding transcription factor activity"/>
    <property type="evidence" value="ECO:0007669"/>
    <property type="project" value="TreeGrafter"/>
</dbReference>
<dbReference type="AlphaFoldDB" id="A0A840IGR3"/>
<dbReference type="PANTHER" id="PTHR30146:SF148">
    <property type="entry name" value="HTH-TYPE TRANSCRIPTIONAL REPRESSOR PURR-RELATED"/>
    <property type="match status" value="1"/>
</dbReference>
<dbReference type="Gene3D" id="1.10.260.40">
    <property type="entry name" value="lambda repressor-like DNA-binding domains"/>
    <property type="match status" value="1"/>
</dbReference>
<evidence type="ECO:0000256" key="3">
    <source>
        <dbReference type="ARBA" id="ARBA00023125"/>
    </source>
</evidence>
<evidence type="ECO:0000259" key="5">
    <source>
        <dbReference type="PROSITE" id="PS50932"/>
    </source>
</evidence>
<dbReference type="Proteomes" id="UP000585272">
    <property type="component" value="Unassembled WGS sequence"/>
</dbReference>
<gene>
    <name evidence="6" type="ORF">BDZ31_002853</name>
</gene>
<dbReference type="InterPro" id="IPR000843">
    <property type="entry name" value="HTH_LacI"/>
</dbReference>
<sequence>MAPQRTNMREVADLAGVAMSSVSRVLSGHPDVSPAMRQRVMAAVESLGYQPDMLAQSLRRKETRSVGFVVSDISNPLQSQIALGAETALRAKGYSMLLTNSENDPALDSAHIRLFQQRRVDGLLLSLAAEDDPQTFSLLSSAATPIVLIDRELRGEAGRRASSVLSDHRTGMRDAVGHLLDLGHRRVGLILGQPMRFSRERLEGLKDAYAARGLQPLYTVVEGQLEPRHGRAATQALLDAAEPATAIVAGGNQLLNGALAEIQQRGLRVGADLSLVSCDEISLTQLYQPPIAVVRRDTRALGRHAAELLLSQLEAQEEDDQGRKRTTREPEVVLLPTEFVARPSCAPPADAA</sequence>
<comment type="caution">
    <text evidence="6">The sequence shown here is derived from an EMBL/GenBank/DDBJ whole genome shotgun (WGS) entry which is preliminary data.</text>
</comment>
<keyword evidence="4" id="KW-0804">Transcription</keyword>